<dbReference type="RefSeq" id="WP_378417822.1">
    <property type="nucleotide sequence ID" value="NZ_JBHSFO010000006.1"/>
</dbReference>
<dbReference type="PROSITE" id="PS00136">
    <property type="entry name" value="SUBTILASE_ASP"/>
    <property type="match status" value="1"/>
</dbReference>
<dbReference type="InterPro" id="IPR023827">
    <property type="entry name" value="Peptidase_S8_Asp-AS"/>
</dbReference>
<feature type="transmembrane region" description="Helical" evidence="13">
    <location>
        <begin position="417"/>
        <end position="438"/>
    </location>
</feature>
<dbReference type="PANTHER" id="PTHR43806:SF11">
    <property type="entry name" value="CEREVISIN-RELATED"/>
    <property type="match status" value="1"/>
</dbReference>
<feature type="active site" description="Charge relay system" evidence="10">
    <location>
        <position position="117"/>
    </location>
</feature>
<evidence type="ECO:0000256" key="12">
    <source>
        <dbReference type="SAM" id="MobiDB-lite"/>
    </source>
</evidence>
<feature type="active site" description="Charge relay system" evidence="10">
    <location>
        <position position="327"/>
    </location>
</feature>
<evidence type="ECO:0000256" key="7">
    <source>
        <dbReference type="ARBA" id="ARBA00022825"/>
    </source>
</evidence>
<feature type="region of interest" description="Disordered" evidence="12">
    <location>
        <begin position="25"/>
        <end position="62"/>
    </location>
</feature>
<comment type="caution">
    <text evidence="15">The sequence shown here is derived from an EMBL/GenBank/DDBJ whole genome shotgun (WGS) entry which is preliminary data.</text>
</comment>
<sequence length="452" mass="45902">MLGPGTATAGLIGSGIAAAVLPPSVDPSRLPPNVPPVPLATELRDPCTETSPVSDPAPVPAPQRTLDLESVWPLTTGRGQLVAVVDTGVARHQRLPGLVAGGDYVSAGDGTEDCDAHGTLVAGIIAAARDDSTGFAGVAPDARILTIRQSSNIYREVRGGRSAEGRNARGAGDVGTLARAIRRAADLGASVVNISEVACLPAGTDDGGTLGAAVDYASRVKDVVLVAAAGNLDSDSCRNSNPPPNPAEPHANPWDSVVTVATPAWYDDQVLTVGSVDPDGRSSPFTVPGPWVDVAAPGTGITSLDPRRTRASDVTDGRNGGTVQGTSFAAPYVAGTVALVRARHPQLTARQVMDRIEATAHRPADGWNPYVGHGVVDPLAAVTAETASAPIGPDPSSRELAITGAVAPQDPRPRTTALFGAIAVGSALGVGLLASFPLRRIRQRAGSDTATG</sequence>
<accession>A0ABV9FTZ5</accession>
<evidence type="ECO:0000256" key="5">
    <source>
        <dbReference type="ARBA" id="ARBA00022692"/>
    </source>
</evidence>
<keyword evidence="16" id="KW-1185">Reference proteome</keyword>
<evidence type="ECO:0000256" key="13">
    <source>
        <dbReference type="SAM" id="Phobius"/>
    </source>
</evidence>
<dbReference type="InterPro" id="IPR023828">
    <property type="entry name" value="Peptidase_S8_Ser-AS"/>
</dbReference>
<dbReference type="Pfam" id="PF00082">
    <property type="entry name" value="Peptidase_S8"/>
    <property type="match status" value="1"/>
</dbReference>
<evidence type="ECO:0000256" key="9">
    <source>
        <dbReference type="ARBA" id="ARBA00023136"/>
    </source>
</evidence>
<dbReference type="Proteomes" id="UP001595914">
    <property type="component" value="Unassembled WGS sequence"/>
</dbReference>
<keyword evidence="8 13" id="KW-1133">Transmembrane helix</keyword>
<evidence type="ECO:0000256" key="1">
    <source>
        <dbReference type="ARBA" id="ARBA00004162"/>
    </source>
</evidence>
<dbReference type="GO" id="GO:0008233">
    <property type="term" value="F:peptidase activity"/>
    <property type="evidence" value="ECO:0007669"/>
    <property type="project" value="UniProtKB-KW"/>
</dbReference>
<evidence type="ECO:0000256" key="8">
    <source>
        <dbReference type="ARBA" id="ARBA00022989"/>
    </source>
</evidence>
<feature type="region of interest" description="Disordered" evidence="12">
    <location>
        <begin position="233"/>
        <end position="252"/>
    </location>
</feature>
<dbReference type="NCBIfam" id="TIGR03921">
    <property type="entry name" value="T7SS_mycosin"/>
    <property type="match status" value="1"/>
</dbReference>
<evidence type="ECO:0000256" key="6">
    <source>
        <dbReference type="ARBA" id="ARBA00022801"/>
    </source>
</evidence>
<proteinExistence type="inferred from homology"/>
<gene>
    <name evidence="15" type="primary">mycP</name>
    <name evidence="15" type="ORF">ACFO6S_13395</name>
</gene>
<feature type="region of interest" description="Disordered" evidence="12">
    <location>
        <begin position="296"/>
        <end position="322"/>
    </location>
</feature>
<evidence type="ECO:0000313" key="16">
    <source>
        <dbReference type="Proteomes" id="UP001595914"/>
    </source>
</evidence>
<evidence type="ECO:0000256" key="2">
    <source>
        <dbReference type="ARBA" id="ARBA00011073"/>
    </source>
</evidence>
<reference evidence="16" key="1">
    <citation type="journal article" date="2019" name="Int. J. Syst. Evol. Microbiol.">
        <title>The Global Catalogue of Microorganisms (GCM) 10K type strain sequencing project: providing services to taxonomists for standard genome sequencing and annotation.</title>
        <authorList>
            <consortium name="The Broad Institute Genomics Platform"/>
            <consortium name="The Broad Institute Genome Sequencing Center for Infectious Disease"/>
            <person name="Wu L."/>
            <person name="Ma J."/>
        </authorList>
    </citation>
    <scope>NUCLEOTIDE SEQUENCE [LARGE SCALE GENOMIC DNA]</scope>
    <source>
        <strain evidence="16">CCUG 54520</strain>
    </source>
</reference>
<dbReference type="InterPro" id="IPR036852">
    <property type="entry name" value="Peptidase_S8/S53_dom_sf"/>
</dbReference>
<dbReference type="PANTHER" id="PTHR43806">
    <property type="entry name" value="PEPTIDASE S8"/>
    <property type="match status" value="1"/>
</dbReference>
<organism evidence="15 16">
    <name type="scientific">Rhodococcus kronopolitis</name>
    <dbReference type="NCBI Taxonomy" id="1460226"/>
    <lineage>
        <taxon>Bacteria</taxon>
        <taxon>Bacillati</taxon>
        <taxon>Actinomycetota</taxon>
        <taxon>Actinomycetes</taxon>
        <taxon>Mycobacteriales</taxon>
        <taxon>Nocardiaceae</taxon>
        <taxon>Rhodococcus</taxon>
    </lineage>
</organism>
<keyword evidence="6 10" id="KW-0378">Hydrolase</keyword>
<keyword evidence="5 13" id="KW-0812">Transmembrane</keyword>
<evidence type="ECO:0000256" key="3">
    <source>
        <dbReference type="ARBA" id="ARBA00022475"/>
    </source>
</evidence>
<evidence type="ECO:0000256" key="4">
    <source>
        <dbReference type="ARBA" id="ARBA00022670"/>
    </source>
</evidence>
<dbReference type="GO" id="GO:0006508">
    <property type="term" value="P:proteolysis"/>
    <property type="evidence" value="ECO:0007669"/>
    <property type="project" value="UniProtKB-KW"/>
</dbReference>
<feature type="domain" description="Peptidase S8/S53" evidence="14">
    <location>
        <begin position="77"/>
        <end position="374"/>
    </location>
</feature>
<keyword evidence="3" id="KW-1003">Cell membrane</keyword>
<protein>
    <submittedName>
        <fullName evidence="15">Type VII secretion-associated serine protease mycosin</fullName>
    </submittedName>
</protein>
<dbReference type="Gene3D" id="3.40.50.200">
    <property type="entry name" value="Peptidase S8/S53 domain"/>
    <property type="match status" value="1"/>
</dbReference>
<dbReference type="InterPro" id="IPR050131">
    <property type="entry name" value="Peptidase_S8_subtilisin-like"/>
</dbReference>
<dbReference type="InterPro" id="IPR022398">
    <property type="entry name" value="Peptidase_S8_His-AS"/>
</dbReference>
<comment type="subcellular location">
    <subcellularLocation>
        <location evidence="1">Cell membrane</location>
        <topology evidence="1">Single-pass membrane protein</topology>
    </subcellularLocation>
</comment>
<keyword evidence="7 10" id="KW-0720">Serine protease</keyword>
<keyword evidence="4 10" id="KW-0645">Protease</keyword>
<evidence type="ECO:0000313" key="15">
    <source>
        <dbReference type="EMBL" id="MFC4604684.1"/>
    </source>
</evidence>
<dbReference type="InterPro" id="IPR000209">
    <property type="entry name" value="Peptidase_S8/S53_dom"/>
</dbReference>
<evidence type="ECO:0000259" key="14">
    <source>
        <dbReference type="Pfam" id="PF00082"/>
    </source>
</evidence>
<comment type="similarity">
    <text evidence="2 10 11">Belongs to the peptidase S8 family.</text>
</comment>
<dbReference type="PRINTS" id="PR00723">
    <property type="entry name" value="SUBTILISIN"/>
</dbReference>
<dbReference type="PROSITE" id="PS51892">
    <property type="entry name" value="SUBTILASE"/>
    <property type="match status" value="1"/>
</dbReference>
<dbReference type="PROSITE" id="PS00138">
    <property type="entry name" value="SUBTILASE_SER"/>
    <property type="match status" value="1"/>
</dbReference>
<feature type="compositionally biased region" description="Basic and acidic residues" evidence="12">
    <location>
        <begin position="305"/>
        <end position="316"/>
    </location>
</feature>
<feature type="active site" description="Charge relay system" evidence="10">
    <location>
        <position position="86"/>
    </location>
</feature>
<dbReference type="InterPro" id="IPR015500">
    <property type="entry name" value="Peptidase_S8_subtilisin-rel"/>
</dbReference>
<evidence type="ECO:0000256" key="10">
    <source>
        <dbReference type="PROSITE-ProRule" id="PRU01240"/>
    </source>
</evidence>
<dbReference type="InterPro" id="IPR023834">
    <property type="entry name" value="T7SS_pept_S8A_mycosin"/>
</dbReference>
<dbReference type="EMBL" id="JBHSFO010000006">
    <property type="protein sequence ID" value="MFC4604684.1"/>
    <property type="molecule type" value="Genomic_DNA"/>
</dbReference>
<dbReference type="SUPFAM" id="SSF52743">
    <property type="entry name" value="Subtilisin-like"/>
    <property type="match status" value="1"/>
</dbReference>
<name>A0ABV9FTZ5_9NOCA</name>
<evidence type="ECO:0000256" key="11">
    <source>
        <dbReference type="RuleBase" id="RU003355"/>
    </source>
</evidence>
<keyword evidence="9 13" id="KW-0472">Membrane</keyword>
<feature type="compositionally biased region" description="Pro residues" evidence="12">
    <location>
        <begin position="29"/>
        <end position="38"/>
    </location>
</feature>
<dbReference type="PROSITE" id="PS00137">
    <property type="entry name" value="SUBTILASE_HIS"/>
    <property type="match status" value="1"/>
</dbReference>